<evidence type="ECO:0000313" key="3">
    <source>
        <dbReference type="Proteomes" id="UP000251577"/>
    </source>
</evidence>
<evidence type="ECO:0000313" key="2">
    <source>
        <dbReference type="EMBL" id="RAV32440.1"/>
    </source>
</evidence>
<sequence length="103" mass="11425">MSIVKINAISVPAEKGEELEKRFAANAERMSNVPGFKGFQLLRPVAGEDRYFVFTQWTDEESYAAWRDGDGRAAHAGERRKPVATGAQLLEFEVALDVQGPAR</sequence>
<evidence type="ECO:0000259" key="1">
    <source>
        <dbReference type="PROSITE" id="PS51725"/>
    </source>
</evidence>
<organism evidence="2 3">
    <name type="scientific">Corynebacterium heidelbergense</name>
    <dbReference type="NCBI Taxonomy" id="2055947"/>
    <lineage>
        <taxon>Bacteria</taxon>
        <taxon>Bacillati</taxon>
        <taxon>Actinomycetota</taxon>
        <taxon>Actinomycetes</taxon>
        <taxon>Mycobacteriales</taxon>
        <taxon>Corynebacteriaceae</taxon>
        <taxon>Corynebacterium</taxon>
    </lineage>
</organism>
<dbReference type="InterPro" id="IPR011008">
    <property type="entry name" value="Dimeric_a/b-barrel"/>
</dbReference>
<dbReference type="SUPFAM" id="SSF54909">
    <property type="entry name" value="Dimeric alpha+beta barrel"/>
    <property type="match status" value="1"/>
</dbReference>
<dbReference type="EMBL" id="QHCV01000022">
    <property type="protein sequence ID" value="RAV32440.1"/>
    <property type="molecule type" value="Genomic_DNA"/>
</dbReference>
<keyword evidence="2" id="KW-0503">Monooxygenase</keyword>
<proteinExistence type="predicted"/>
<reference evidence="2 3" key="1">
    <citation type="journal article" date="2018" name="Syst. Appl. Microbiol.">
        <title>Corynebacterium heidelbergense sp. nov., isolated from the preen glands of Egyptian geese (Alopochen aegyptiacus).</title>
        <authorList>
            <person name="Braun M.S."/>
            <person name="Wang E."/>
            <person name="Zimmermann S."/>
            <person name="Wink M."/>
        </authorList>
    </citation>
    <scope>NUCLEOTIDE SEQUENCE [LARGE SCALE GENOMIC DNA]</scope>
    <source>
        <strain evidence="2 3">647</strain>
    </source>
</reference>
<dbReference type="Proteomes" id="UP000251577">
    <property type="component" value="Unassembled WGS sequence"/>
</dbReference>
<protein>
    <submittedName>
        <fullName evidence="2">Antibiotic biosynthesis monooxygenase</fullName>
    </submittedName>
</protein>
<dbReference type="GO" id="GO:0004497">
    <property type="term" value="F:monooxygenase activity"/>
    <property type="evidence" value="ECO:0007669"/>
    <property type="project" value="UniProtKB-KW"/>
</dbReference>
<dbReference type="InterPro" id="IPR007138">
    <property type="entry name" value="ABM_dom"/>
</dbReference>
<dbReference type="RefSeq" id="WP_113630406.1">
    <property type="nucleotide sequence ID" value="NZ_QHCV01000022.1"/>
</dbReference>
<dbReference type="InterPro" id="IPR050404">
    <property type="entry name" value="Heme-degrading_MO"/>
</dbReference>
<dbReference type="AlphaFoldDB" id="A0A364V6Z8"/>
<dbReference type="PANTHER" id="PTHR34474">
    <property type="entry name" value="SIGNAL TRANSDUCTION PROTEIN TRAP"/>
    <property type="match status" value="1"/>
</dbReference>
<dbReference type="Gene3D" id="3.30.70.100">
    <property type="match status" value="1"/>
</dbReference>
<dbReference type="Pfam" id="PF03992">
    <property type="entry name" value="ABM"/>
    <property type="match status" value="1"/>
</dbReference>
<dbReference type="PANTHER" id="PTHR34474:SF2">
    <property type="entry name" value="SIGNAL TRANSDUCTION PROTEIN TRAP"/>
    <property type="match status" value="1"/>
</dbReference>
<feature type="domain" description="ABM" evidence="1">
    <location>
        <begin position="3"/>
        <end position="92"/>
    </location>
</feature>
<keyword evidence="2" id="KW-0560">Oxidoreductase</keyword>
<dbReference type="PROSITE" id="PS51725">
    <property type="entry name" value="ABM"/>
    <property type="match status" value="1"/>
</dbReference>
<accession>A0A364V6Z8</accession>
<name>A0A364V6Z8_9CORY</name>
<gene>
    <name evidence="2" type="ORF">DLJ54_03280</name>
</gene>
<comment type="caution">
    <text evidence="2">The sequence shown here is derived from an EMBL/GenBank/DDBJ whole genome shotgun (WGS) entry which is preliminary data.</text>
</comment>
<keyword evidence="3" id="KW-1185">Reference proteome</keyword>